<dbReference type="EMBL" id="SAYW01000001">
    <property type="protein sequence ID" value="RWU10128.1"/>
    <property type="molecule type" value="Genomic_DNA"/>
</dbReference>
<evidence type="ECO:0000313" key="3">
    <source>
        <dbReference type="EMBL" id="RWU10128.1"/>
    </source>
</evidence>
<dbReference type="InterPro" id="IPR036938">
    <property type="entry name" value="PAP2/HPO_sf"/>
</dbReference>
<dbReference type="Proteomes" id="UP000284120">
    <property type="component" value="Unassembled WGS sequence"/>
</dbReference>
<feature type="domain" description="Phosphatidic acid phosphatase type 2/haloperoxidase" evidence="2">
    <location>
        <begin position="84"/>
        <end position="199"/>
    </location>
</feature>
<keyword evidence="4" id="KW-1185">Reference proteome</keyword>
<keyword evidence="1" id="KW-0812">Transmembrane</keyword>
<sequence length="222" mass="25751">MNNPARLLYSILFIIGFALLAFFVGQYPINNFDLTISRWVQQFHQPVLDQLMIAISTFGNVAVAFCCMAVTAILFFVFKFKREALFTIAISFTGLFTFVLKRLFNRPRPTDEYVKIIESYRNNSFPSGHTLSYVVFFGFMILLMRSLTTIPTYIRNSVSIFSYFMFIVGPLSRIYLGAHWFTDIVGGFLVGGLYLLHLNYYYKKGLKKEMEIEPKSYPHHLN</sequence>
<dbReference type="PANTHER" id="PTHR14969">
    <property type="entry name" value="SPHINGOSINE-1-PHOSPHATE PHOSPHOHYDROLASE"/>
    <property type="match status" value="1"/>
</dbReference>
<protein>
    <submittedName>
        <fullName evidence="3">Phosphatase PAP2 family protein</fullName>
    </submittedName>
</protein>
<feature type="transmembrane region" description="Helical" evidence="1">
    <location>
        <begin position="7"/>
        <end position="29"/>
    </location>
</feature>
<name>A0A3S3PD57_9SPHI</name>
<dbReference type="PANTHER" id="PTHR14969:SF13">
    <property type="entry name" value="AT30094P"/>
    <property type="match status" value="1"/>
</dbReference>
<proteinExistence type="predicted"/>
<evidence type="ECO:0000256" key="1">
    <source>
        <dbReference type="SAM" id="Phobius"/>
    </source>
</evidence>
<dbReference type="Pfam" id="PF01569">
    <property type="entry name" value="PAP2"/>
    <property type="match status" value="1"/>
</dbReference>
<keyword evidence="1" id="KW-1133">Transmembrane helix</keyword>
<feature type="transmembrane region" description="Helical" evidence="1">
    <location>
        <begin position="51"/>
        <end position="77"/>
    </location>
</feature>
<comment type="caution">
    <text evidence="3">The sequence shown here is derived from an EMBL/GenBank/DDBJ whole genome shotgun (WGS) entry which is preliminary data.</text>
</comment>
<feature type="transmembrane region" description="Helical" evidence="1">
    <location>
        <begin position="160"/>
        <end position="178"/>
    </location>
</feature>
<feature type="transmembrane region" description="Helical" evidence="1">
    <location>
        <begin position="184"/>
        <end position="202"/>
    </location>
</feature>
<reference evidence="3 4" key="1">
    <citation type="submission" date="2018-06" db="EMBL/GenBank/DDBJ databases">
        <title>Pedobacter endophyticus sp. nov., an endophytic bacterium isolated from a leaf of Triticum aestivum.</title>
        <authorList>
            <person name="Zhang L."/>
        </authorList>
    </citation>
    <scope>NUCLEOTIDE SEQUENCE [LARGE SCALE GENOMIC DNA]</scope>
    <source>
        <strain evidence="3 4">CM134L-2</strain>
    </source>
</reference>
<dbReference type="SMART" id="SM00014">
    <property type="entry name" value="acidPPc"/>
    <property type="match status" value="1"/>
</dbReference>
<dbReference type="AlphaFoldDB" id="A0A3S3PD57"/>
<dbReference type="SUPFAM" id="SSF48317">
    <property type="entry name" value="Acid phosphatase/Vanadium-dependent haloperoxidase"/>
    <property type="match status" value="1"/>
</dbReference>
<organism evidence="3 4">
    <name type="scientific">Pedobacter chitinilyticus</name>
    <dbReference type="NCBI Taxonomy" id="2233776"/>
    <lineage>
        <taxon>Bacteria</taxon>
        <taxon>Pseudomonadati</taxon>
        <taxon>Bacteroidota</taxon>
        <taxon>Sphingobacteriia</taxon>
        <taxon>Sphingobacteriales</taxon>
        <taxon>Sphingobacteriaceae</taxon>
        <taxon>Pedobacter</taxon>
    </lineage>
</organism>
<evidence type="ECO:0000259" key="2">
    <source>
        <dbReference type="SMART" id="SM00014"/>
    </source>
</evidence>
<dbReference type="CDD" id="cd03392">
    <property type="entry name" value="PAP2_like_2"/>
    <property type="match status" value="1"/>
</dbReference>
<feature type="transmembrane region" description="Helical" evidence="1">
    <location>
        <begin position="84"/>
        <end position="104"/>
    </location>
</feature>
<dbReference type="OrthoDB" id="9773582at2"/>
<dbReference type="InterPro" id="IPR000326">
    <property type="entry name" value="PAP2/HPO"/>
</dbReference>
<dbReference type="Gene3D" id="1.20.144.10">
    <property type="entry name" value="Phosphatidic acid phosphatase type 2/haloperoxidase"/>
    <property type="match status" value="2"/>
</dbReference>
<feature type="transmembrane region" description="Helical" evidence="1">
    <location>
        <begin position="130"/>
        <end position="148"/>
    </location>
</feature>
<accession>A0A3S3PD57</accession>
<gene>
    <name evidence="3" type="ORF">DPV69_01930</name>
</gene>
<dbReference type="RefSeq" id="WP_113645623.1">
    <property type="nucleotide sequence ID" value="NZ_QMHN01000001.1"/>
</dbReference>
<keyword evidence="1" id="KW-0472">Membrane</keyword>
<evidence type="ECO:0000313" key="4">
    <source>
        <dbReference type="Proteomes" id="UP000284120"/>
    </source>
</evidence>